<proteinExistence type="predicted"/>
<name>A0A811RZ57_9POAL</name>
<dbReference type="EMBL" id="CAJGYO010000017">
    <property type="protein sequence ID" value="CAD6334058.1"/>
    <property type="molecule type" value="Genomic_DNA"/>
</dbReference>
<organism evidence="2 3">
    <name type="scientific">Miscanthus lutarioriparius</name>
    <dbReference type="NCBI Taxonomy" id="422564"/>
    <lineage>
        <taxon>Eukaryota</taxon>
        <taxon>Viridiplantae</taxon>
        <taxon>Streptophyta</taxon>
        <taxon>Embryophyta</taxon>
        <taxon>Tracheophyta</taxon>
        <taxon>Spermatophyta</taxon>
        <taxon>Magnoliopsida</taxon>
        <taxon>Liliopsida</taxon>
        <taxon>Poales</taxon>
        <taxon>Poaceae</taxon>
        <taxon>PACMAD clade</taxon>
        <taxon>Panicoideae</taxon>
        <taxon>Andropogonodae</taxon>
        <taxon>Andropogoneae</taxon>
        <taxon>Saccharinae</taxon>
        <taxon>Miscanthus</taxon>
    </lineage>
</organism>
<dbReference type="CDD" id="cd06222">
    <property type="entry name" value="RNase_H_like"/>
    <property type="match status" value="1"/>
</dbReference>
<dbReference type="Gene3D" id="3.30.420.10">
    <property type="entry name" value="Ribonuclease H-like superfamily/Ribonuclease H"/>
    <property type="match status" value="1"/>
</dbReference>
<dbReference type="Pfam" id="PF13456">
    <property type="entry name" value="RVT_3"/>
    <property type="match status" value="1"/>
</dbReference>
<gene>
    <name evidence="2" type="ORF">NCGR_LOCUS58156</name>
</gene>
<dbReference type="PANTHER" id="PTHR47723">
    <property type="entry name" value="OS05G0353850 PROTEIN"/>
    <property type="match status" value="1"/>
</dbReference>
<evidence type="ECO:0000313" key="3">
    <source>
        <dbReference type="Proteomes" id="UP000604825"/>
    </source>
</evidence>
<evidence type="ECO:0000313" key="2">
    <source>
        <dbReference type="EMBL" id="CAD6334058.1"/>
    </source>
</evidence>
<dbReference type="InterPro" id="IPR002156">
    <property type="entry name" value="RNaseH_domain"/>
</dbReference>
<dbReference type="GO" id="GO:0003676">
    <property type="term" value="F:nucleic acid binding"/>
    <property type="evidence" value="ECO:0007669"/>
    <property type="project" value="InterPro"/>
</dbReference>
<dbReference type="SUPFAM" id="SSF53098">
    <property type="entry name" value="Ribonuclease H-like"/>
    <property type="match status" value="1"/>
</dbReference>
<protein>
    <recommendedName>
        <fullName evidence="1">RNase H type-1 domain-containing protein</fullName>
    </recommendedName>
</protein>
<reference evidence="2" key="1">
    <citation type="submission" date="2020-10" db="EMBL/GenBank/DDBJ databases">
        <authorList>
            <person name="Han B."/>
            <person name="Lu T."/>
            <person name="Zhao Q."/>
            <person name="Huang X."/>
            <person name="Zhao Y."/>
        </authorList>
    </citation>
    <scope>NUCLEOTIDE SEQUENCE</scope>
</reference>
<comment type="caution">
    <text evidence="2">The sequence shown here is derived from an EMBL/GenBank/DDBJ whole genome shotgun (WGS) entry which is preliminary data.</text>
</comment>
<dbReference type="Proteomes" id="UP000604825">
    <property type="component" value="Unassembled WGS sequence"/>
</dbReference>
<evidence type="ECO:0000259" key="1">
    <source>
        <dbReference type="Pfam" id="PF13456"/>
    </source>
</evidence>
<dbReference type="InterPro" id="IPR053151">
    <property type="entry name" value="RNase_H-like"/>
</dbReference>
<dbReference type="OrthoDB" id="690395at2759"/>
<dbReference type="InterPro" id="IPR044730">
    <property type="entry name" value="RNase_H-like_dom_plant"/>
</dbReference>
<dbReference type="InterPro" id="IPR036397">
    <property type="entry name" value="RNaseH_sf"/>
</dbReference>
<sequence>MVKAGAADKKFLLNPFDAELLACLAGVRMAALMGLPRVVLETDASLVKTAIEGDENRLSACGGIITEIRLLLMSEFSSFSIFVCPRLCNKVADTLAAYGCRVLNDDRVIWDDVPLFVEGLVGSDFAAANE</sequence>
<dbReference type="GO" id="GO:0004523">
    <property type="term" value="F:RNA-DNA hybrid ribonuclease activity"/>
    <property type="evidence" value="ECO:0007669"/>
    <property type="project" value="InterPro"/>
</dbReference>
<dbReference type="PANTHER" id="PTHR47723:SF19">
    <property type="entry name" value="POLYNUCLEOTIDYL TRANSFERASE, RIBONUCLEASE H-LIKE SUPERFAMILY PROTEIN"/>
    <property type="match status" value="1"/>
</dbReference>
<keyword evidence="3" id="KW-1185">Reference proteome</keyword>
<accession>A0A811RZ57</accession>
<feature type="domain" description="RNase H type-1" evidence="1">
    <location>
        <begin position="13"/>
        <end position="97"/>
    </location>
</feature>
<dbReference type="AlphaFoldDB" id="A0A811RZ57"/>
<dbReference type="InterPro" id="IPR012337">
    <property type="entry name" value="RNaseH-like_sf"/>
</dbReference>